<dbReference type="EMBL" id="CP002394">
    <property type="protein sequence ID" value="ADU28675.1"/>
    <property type="molecule type" value="Genomic_DNA"/>
</dbReference>
<dbReference type="SUPFAM" id="SSF53807">
    <property type="entry name" value="Helical backbone' metal receptor"/>
    <property type="match status" value="1"/>
</dbReference>
<dbReference type="InterPro" id="IPR002491">
    <property type="entry name" value="ABC_transptr_periplasmic_BD"/>
</dbReference>
<accession>E6TVW6</accession>
<comment type="subcellular location">
    <subcellularLocation>
        <location evidence="1">Cell membrane</location>
        <topology evidence="1">Lipid-anchor</topology>
    </subcellularLocation>
</comment>
<dbReference type="CDD" id="cd01140">
    <property type="entry name" value="FatB"/>
    <property type="match status" value="1"/>
</dbReference>
<feature type="compositionally biased region" description="Acidic residues" evidence="5">
    <location>
        <begin position="24"/>
        <end position="57"/>
    </location>
</feature>
<evidence type="ECO:0000256" key="1">
    <source>
        <dbReference type="ARBA" id="ARBA00004193"/>
    </source>
</evidence>
<dbReference type="Pfam" id="PF01497">
    <property type="entry name" value="Peripla_BP_2"/>
    <property type="match status" value="1"/>
</dbReference>
<evidence type="ECO:0000256" key="6">
    <source>
        <dbReference type="SAM" id="SignalP"/>
    </source>
</evidence>
<evidence type="ECO:0000259" key="7">
    <source>
        <dbReference type="PROSITE" id="PS50983"/>
    </source>
</evidence>
<dbReference type="KEGG" id="bco:Bcell_0393"/>
<feature type="region of interest" description="Disordered" evidence="5">
    <location>
        <begin position="23"/>
        <end position="66"/>
    </location>
</feature>
<dbReference type="GO" id="GO:1901678">
    <property type="term" value="P:iron coordination entity transport"/>
    <property type="evidence" value="ECO:0007669"/>
    <property type="project" value="UniProtKB-ARBA"/>
</dbReference>
<proteinExistence type="inferred from homology"/>
<dbReference type="OrthoDB" id="63946at2"/>
<dbReference type="RefSeq" id="WP_013487016.1">
    <property type="nucleotide sequence ID" value="NC_014829.1"/>
</dbReference>
<dbReference type="STRING" id="649639.Bcell_0393"/>
<dbReference type="InterPro" id="IPR033870">
    <property type="entry name" value="FatB"/>
</dbReference>
<sequence length="333" mass="36804" precursor="true">MKKSLLLVILAFSMMMLLAACGSEDSEGSESSEPVVEEEQEGQEQQEEVEEETEEPSELTITHELGDITVPVNPEKVVVFDMNALETLDKMGVNVTGVPQANIPAYLSQYEDASYENVGTLFEIDYEKLAEINPDLIITGGRQAEQYDDLSELAPVLHMSTDYDNFYESFQSNMTTLGQVFNQEAFIAKELQAIDDAIAALNEKVSSEETALVVLANSGNVNAYGTGSRFGIIHEKFGFTPVDESIEVTTHGMNISFEYIVDKDPDYIFVVDRDLVVTGEPAAQDTIENELVQNTKAYQNGNIHYLNPDYWYIAGGGIVSVSEMVKAIEEALQ</sequence>
<evidence type="ECO:0000256" key="5">
    <source>
        <dbReference type="SAM" id="MobiDB-lite"/>
    </source>
</evidence>
<dbReference type="PANTHER" id="PTHR30532:SF28">
    <property type="entry name" value="PETROBACTIN-BINDING PROTEIN YCLQ"/>
    <property type="match status" value="1"/>
</dbReference>
<evidence type="ECO:0000313" key="9">
    <source>
        <dbReference type="Proteomes" id="UP000001401"/>
    </source>
</evidence>
<dbReference type="PANTHER" id="PTHR30532">
    <property type="entry name" value="IRON III DICITRATE-BINDING PERIPLASMIC PROTEIN"/>
    <property type="match status" value="1"/>
</dbReference>
<evidence type="ECO:0000256" key="4">
    <source>
        <dbReference type="ARBA" id="ARBA00022729"/>
    </source>
</evidence>
<keyword evidence="9" id="KW-1185">Reference proteome</keyword>
<gene>
    <name evidence="8" type="ordered locus">Bcell_0393</name>
</gene>
<dbReference type="PROSITE" id="PS51257">
    <property type="entry name" value="PROKAR_LIPOPROTEIN"/>
    <property type="match status" value="1"/>
</dbReference>
<comment type="similarity">
    <text evidence="2">Belongs to the bacterial solute-binding protein 8 family.</text>
</comment>
<name>E6TVW6_EVAC2</name>
<keyword evidence="4 6" id="KW-0732">Signal</keyword>
<dbReference type="AlphaFoldDB" id="E6TVW6"/>
<evidence type="ECO:0000256" key="3">
    <source>
        <dbReference type="ARBA" id="ARBA00022448"/>
    </source>
</evidence>
<feature type="chain" id="PRO_5039381229" evidence="6">
    <location>
        <begin position="20"/>
        <end position="333"/>
    </location>
</feature>
<dbReference type="Gene3D" id="3.40.50.1980">
    <property type="entry name" value="Nitrogenase molybdenum iron protein domain"/>
    <property type="match status" value="2"/>
</dbReference>
<feature type="domain" description="Fe/B12 periplasmic-binding" evidence="7">
    <location>
        <begin position="76"/>
        <end position="333"/>
    </location>
</feature>
<reference evidence="8 9" key="1">
    <citation type="submission" date="2010-12" db="EMBL/GenBank/DDBJ databases">
        <title>Complete sequence of Bacillus cellulosilyticus DSM 2522.</title>
        <authorList>
            <consortium name="US DOE Joint Genome Institute"/>
            <person name="Lucas S."/>
            <person name="Copeland A."/>
            <person name="Lapidus A."/>
            <person name="Cheng J.-F."/>
            <person name="Bruce D."/>
            <person name="Goodwin L."/>
            <person name="Pitluck S."/>
            <person name="Chertkov O."/>
            <person name="Detter J.C."/>
            <person name="Han C."/>
            <person name="Tapia R."/>
            <person name="Land M."/>
            <person name="Hauser L."/>
            <person name="Jeffries C."/>
            <person name="Kyrpides N."/>
            <person name="Ivanova N."/>
            <person name="Mikhailova N."/>
            <person name="Brumm P."/>
            <person name="Mead D."/>
            <person name="Woyke T."/>
        </authorList>
    </citation>
    <scope>NUCLEOTIDE SEQUENCE [LARGE SCALE GENOMIC DNA]</scope>
    <source>
        <strain evidence="9">ATCC 21833 / DSM 2522 / FERM P-1141 / JCM 9156 / N-4</strain>
    </source>
</reference>
<dbReference type="Proteomes" id="UP000001401">
    <property type="component" value="Chromosome"/>
</dbReference>
<evidence type="ECO:0000256" key="2">
    <source>
        <dbReference type="ARBA" id="ARBA00008814"/>
    </source>
</evidence>
<keyword evidence="3" id="KW-0813">Transport</keyword>
<feature type="signal peptide" evidence="6">
    <location>
        <begin position="1"/>
        <end position="19"/>
    </location>
</feature>
<dbReference type="GO" id="GO:0005886">
    <property type="term" value="C:plasma membrane"/>
    <property type="evidence" value="ECO:0007669"/>
    <property type="project" value="UniProtKB-SubCell"/>
</dbReference>
<dbReference type="InterPro" id="IPR051313">
    <property type="entry name" value="Bact_iron-sidero_bind"/>
</dbReference>
<protein>
    <submittedName>
        <fullName evidence="8">Periplasmic binding protein</fullName>
    </submittedName>
</protein>
<dbReference type="GO" id="GO:0030288">
    <property type="term" value="C:outer membrane-bounded periplasmic space"/>
    <property type="evidence" value="ECO:0007669"/>
    <property type="project" value="TreeGrafter"/>
</dbReference>
<dbReference type="eggNOG" id="COG4607">
    <property type="taxonomic scope" value="Bacteria"/>
</dbReference>
<evidence type="ECO:0000313" key="8">
    <source>
        <dbReference type="EMBL" id="ADU28675.1"/>
    </source>
</evidence>
<organism evidence="8 9">
    <name type="scientific">Evansella cellulosilytica (strain ATCC 21833 / DSM 2522 / FERM P-1141 / JCM 9156 / N-4)</name>
    <name type="common">Bacillus cellulosilyticus</name>
    <dbReference type="NCBI Taxonomy" id="649639"/>
    <lineage>
        <taxon>Bacteria</taxon>
        <taxon>Bacillati</taxon>
        <taxon>Bacillota</taxon>
        <taxon>Bacilli</taxon>
        <taxon>Bacillales</taxon>
        <taxon>Bacillaceae</taxon>
        <taxon>Evansella</taxon>
    </lineage>
</organism>
<dbReference type="HOGENOM" id="CLU_038034_3_1_9"/>
<dbReference type="PROSITE" id="PS50983">
    <property type="entry name" value="FE_B12_PBP"/>
    <property type="match status" value="1"/>
</dbReference>